<dbReference type="InterPro" id="IPR045754">
    <property type="entry name" value="DUF6182"/>
</dbReference>
<evidence type="ECO:0000313" key="1">
    <source>
        <dbReference type="EMBL" id="QNE21529.1"/>
    </source>
</evidence>
<protein>
    <submittedName>
        <fullName evidence="1">Uncharacterized protein</fullName>
    </submittedName>
</protein>
<name>A0A7G6X5L4_9ACTN</name>
<reference evidence="2" key="1">
    <citation type="submission" date="2019-09" db="EMBL/GenBank/DDBJ databases">
        <title>Antimicrobial potential of Antarctic Bacteria.</title>
        <authorList>
            <person name="Benaud N."/>
            <person name="Edwards R.J."/>
            <person name="Ferrari B.C."/>
        </authorList>
    </citation>
    <scope>NUCLEOTIDE SEQUENCE [LARGE SCALE GENOMIC DNA]</scope>
    <source>
        <strain evidence="2">SPB151</strain>
    </source>
</reference>
<organism evidence="1 2">
    <name type="scientific">Kribbella qitaiheensis</name>
    <dbReference type="NCBI Taxonomy" id="1544730"/>
    <lineage>
        <taxon>Bacteria</taxon>
        <taxon>Bacillati</taxon>
        <taxon>Actinomycetota</taxon>
        <taxon>Actinomycetes</taxon>
        <taxon>Propionibacteriales</taxon>
        <taxon>Kribbellaceae</taxon>
        <taxon>Kribbella</taxon>
    </lineage>
</organism>
<accession>A0A7G6X5L4</accession>
<sequence length="249" mass="27574">MSAKSKPLPARGEPGGPLERQIILRKISQRRCDRARRGLPAATPIEWLGWEPRRPPAAMPGASALSVMAVVGDVDCEGFIAGLLEFVHTVPLEDRDSWWRNLTKTLFFRGSPTEHGAIAWLGPGTAEQFADLGLERFHETLKLPDELELYVPGGPPTGRRMSLRVATKEVTGRAYLTHLQHVLSEAYLRSFLRPGDRLEVRHEDNLDPVEEIPAGNRDFEARIASDPRSPGCLRLYANLTVVPALHGAP</sequence>
<dbReference type="Proteomes" id="UP000515563">
    <property type="component" value="Chromosome"/>
</dbReference>
<proteinExistence type="predicted"/>
<evidence type="ECO:0000313" key="2">
    <source>
        <dbReference type="Proteomes" id="UP000515563"/>
    </source>
</evidence>
<dbReference type="AlphaFoldDB" id="A0A7G6X5L4"/>
<gene>
    <name evidence="1" type="ORF">F1D05_30920</name>
</gene>
<dbReference type="EMBL" id="CP043661">
    <property type="protein sequence ID" value="QNE21529.1"/>
    <property type="molecule type" value="Genomic_DNA"/>
</dbReference>
<dbReference type="Pfam" id="PF19680">
    <property type="entry name" value="DUF6182"/>
    <property type="match status" value="1"/>
</dbReference>
<keyword evidence="2" id="KW-1185">Reference proteome</keyword>
<dbReference type="RefSeq" id="WP_185443935.1">
    <property type="nucleotide sequence ID" value="NZ_CP043661.1"/>
</dbReference>
<dbReference type="KEGG" id="kqi:F1D05_30920"/>
<reference evidence="1 2" key="2">
    <citation type="journal article" date="2020" name="Microbiol. Resour. Announc.">
        <title>Antarctic desert soil bacteria exhibit high novel natural product potential, evaluated through long-read genome sequencing and comparative genomics.</title>
        <authorList>
            <person name="Benaud N."/>
            <person name="Edwards R.J."/>
            <person name="Amos T.G."/>
            <person name="D'Agostino P.M."/>
            <person name="Gutierrez-Chavez C."/>
            <person name="Montgomery K."/>
            <person name="Nicetic I."/>
            <person name="Ferrari B.C."/>
        </authorList>
    </citation>
    <scope>NUCLEOTIDE SEQUENCE [LARGE SCALE GENOMIC DNA]</scope>
    <source>
        <strain evidence="1 2">SPB151</strain>
    </source>
</reference>